<dbReference type="AlphaFoldDB" id="A0A2P5P8E1"/>
<dbReference type="SUPFAM" id="SSF143517">
    <property type="entry name" value="TRCF domain-like"/>
    <property type="match status" value="1"/>
</dbReference>
<dbReference type="GO" id="GO:0000716">
    <property type="term" value="P:transcription-coupled nucleotide-excision repair, DNA damage recognition"/>
    <property type="evidence" value="ECO:0007669"/>
    <property type="project" value="UniProtKB-UniRule"/>
</dbReference>
<dbReference type="InterPro" id="IPR014001">
    <property type="entry name" value="Helicase_ATP-bd"/>
</dbReference>
<dbReference type="Pfam" id="PF00271">
    <property type="entry name" value="Helicase_C"/>
    <property type="match status" value="1"/>
</dbReference>
<evidence type="ECO:0000313" key="16">
    <source>
        <dbReference type="EMBL" id="PPD58561.1"/>
    </source>
</evidence>
<dbReference type="InterPro" id="IPR004576">
    <property type="entry name" value="Mfd"/>
</dbReference>
<dbReference type="SMART" id="SM00982">
    <property type="entry name" value="TRCF"/>
    <property type="match status" value="1"/>
</dbReference>
<dbReference type="Pfam" id="PF02559">
    <property type="entry name" value="CarD_TRCF_RID"/>
    <property type="match status" value="1"/>
</dbReference>
<dbReference type="PROSITE" id="PS51194">
    <property type="entry name" value="HELICASE_CTER"/>
    <property type="match status" value="1"/>
</dbReference>
<evidence type="ECO:0000256" key="5">
    <source>
        <dbReference type="ARBA" id="ARBA00022801"/>
    </source>
</evidence>
<evidence type="ECO:0000256" key="12">
    <source>
        <dbReference type="ARBA" id="ARBA00070128"/>
    </source>
</evidence>
<evidence type="ECO:0000256" key="11">
    <source>
        <dbReference type="ARBA" id="ARBA00061399"/>
    </source>
</evidence>
<dbReference type="InterPro" id="IPR011545">
    <property type="entry name" value="DEAD/DEAH_box_helicase_dom"/>
</dbReference>
<gene>
    <name evidence="13 16" type="primary">mfd</name>
    <name evidence="16" type="ORF">JP09_001355</name>
</gene>
<dbReference type="Proteomes" id="UP000235653">
    <property type="component" value="Unassembled WGS sequence"/>
</dbReference>
<keyword evidence="2 13" id="KW-0963">Cytoplasm</keyword>
<dbReference type="PANTHER" id="PTHR47964:SF1">
    <property type="entry name" value="ATP-DEPENDENT DNA HELICASE HOMOLOG RECG, CHLOROPLASTIC"/>
    <property type="match status" value="1"/>
</dbReference>
<dbReference type="SUPFAM" id="SSF52540">
    <property type="entry name" value="P-loop containing nucleoside triphosphate hydrolases"/>
    <property type="match status" value="4"/>
</dbReference>
<comment type="function">
    <text evidence="13">Couples transcription and DNA repair by recognizing RNA polymerase (RNAP) stalled at DNA lesions. Mediates ATP-dependent release of RNAP and its truncated transcript from the DNA, and recruitment of nucleotide excision repair machinery to the damaged site.</text>
</comment>
<protein>
    <recommendedName>
        <fullName evidence="12 13">Transcription-repair-coupling factor</fullName>
        <shortName evidence="13">TRCF</shortName>
        <ecNumber evidence="13">3.6.4.-</ecNumber>
    </recommendedName>
</protein>
<feature type="domain" description="Helicase C-terminal" evidence="15">
    <location>
        <begin position="840"/>
        <end position="996"/>
    </location>
</feature>
<dbReference type="InterPro" id="IPR041471">
    <property type="entry name" value="UvrB_inter"/>
</dbReference>
<dbReference type="GO" id="GO:0006355">
    <property type="term" value="P:regulation of DNA-templated transcription"/>
    <property type="evidence" value="ECO:0007669"/>
    <property type="project" value="UniProtKB-UniRule"/>
</dbReference>
<evidence type="ECO:0000256" key="7">
    <source>
        <dbReference type="ARBA" id="ARBA00022840"/>
    </source>
</evidence>
<comment type="similarity">
    <text evidence="10 13">In the N-terminal section; belongs to the UvrB family.</text>
</comment>
<keyword evidence="17" id="KW-1185">Reference proteome</keyword>
<dbReference type="InterPro" id="IPR005118">
    <property type="entry name" value="TRCF_C"/>
</dbReference>
<evidence type="ECO:0000259" key="15">
    <source>
        <dbReference type="PROSITE" id="PS51194"/>
    </source>
</evidence>
<dbReference type="SMART" id="SM01058">
    <property type="entry name" value="CarD_TRCF"/>
    <property type="match status" value="1"/>
</dbReference>
<comment type="subcellular location">
    <subcellularLocation>
        <location evidence="1 13">Cytoplasm</location>
    </subcellularLocation>
</comment>
<dbReference type="InterPro" id="IPR036101">
    <property type="entry name" value="CarD-like/TRCF_RID_sf"/>
</dbReference>
<dbReference type="CDD" id="cd17991">
    <property type="entry name" value="DEXHc_TRCF"/>
    <property type="match status" value="1"/>
</dbReference>
<dbReference type="GO" id="GO:0005524">
    <property type="term" value="F:ATP binding"/>
    <property type="evidence" value="ECO:0007669"/>
    <property type="project" value="UniProtKB-UniRule"/>
</dbReference>
<proteinExistence type="inferred from homology"/>
<dbReference type="FunFam" id="3.40.50.300:FF:000546">
    <property type="entry name" value="Transcription-repair-coupling factor"/>
    <property type="match status" value="1"/>
</dbReference>
<evidence type="ECO:0000256" key="4">
    <source>
        <dbReference type="ARBA" id="ARBA00022763"/>
    </source>
</evidence>
<feature type="domain" description="Helicase ATP-binding" evidence="14">
    <location>
        <begin position="658"/>
        <end position="819"/>
    </location>
</feature>
<name>A0A2P5P8E1_9CHLR</name>
<dbReference type="PANTHER" id="PTHR47964">
    <property type="entry name" value="ATP-DEPENDENT DNA HELICASE HOMOLOG RECG, CHLOROPLASTIC"/>
    <property type="match status" value="1"/>
</dbReference>
<evidence type="ECO:0000256" key="10">
    <source>
        <dbReference type="ARBA" id="ARBA00061104"/>
    </source>
</evidence>
<evidence type="ECO:0000256" key="8">
    <source>
        <dbReference type="ARBA" id="ARBA00023125"/>
    </source>
</evidence>
<keyword evidence="4 13" id="KW-0227">DNA damage</keyword>
<keyword evidence="8 13" id="KW-0238">DNA-binding</keyword>
<accession>A0A2P5P8E1</accession>
<dbReference type="InterPro" id="IPR003711">
    <property type="entry name" value="CarD-like/TRCF_RID"/>
</dbReference>
<dbReference type="Gene3D" id="2.40.10.170">
    <property type="match status" value="1"/>
</dbReference>
<dbReference type="Gene3D" id="3.30.2060.10">
    <property type="entry name" value="Penicillin-binding protein 1b domain"/>
    <property type="match status" value="1"/>
</dbReference>
<evidence type="ECO:0000256" key="6">
    <source>
        <dbReference type="ARBA" id="ARBA00022806"/>
    </source>
</evidence>
<dbReference type="PROSITE" id="PS51192">
    <property type="entry name" value="HELICASE_ATP_BIND_1"/>
    <property type="match status" value="1"/>
</dbReference>
<dbReference type="InterPro" id="IPR047112">
    <property type="entry name" value="RecG/Mfd"/>
</dbReference>
<evidence type="ECO:0000256" key="3">
    <source>
        <dbReference type="ARBA" id="ARBA00022741"/>
    </source>
</evidence>
<sequence length="1185" mass="132138">MNGSHYSNGSTRGQQPIPGVQFGTGLECVSSPCCVWRNKLTDVRGLFPLLLDEPQYKDWLSAVKKAAPTASRLSVIEAARPYLIASLFQATSRPILVVTSQAEKARDLTEQLALWLGDSEVQLFPQQELLPYQRAAVDRANELDSITVLSNLAGLPHKQPFVTVVSADALARTLPSPEIFKDGWLHLTPGSEYPPLELIAALDKLGYRAEHLVEVPGSYSRRGGILDIFPSTENSPVRLEYFGDTVESIRMFDTGTQRSSKRLDSVTIGPATLLLNLDQMPAVNLAGTSEEMRPVLAEELEQLKRGSRPETASFWAPYLNRSTLVDYISDNTIIIVDEPDSVEQAAQFFHDEAECLRAEKTAAEELPRDYPQPYVEWTTLKKKTSRFQNVELASWGTGAGGVVELAIAPSPSYAGRLPAFFKKATELIGQGKRLVVISYQSDRLEELFAEEHVRFSSAENLDKPPARGAITLMYGLLAHGWILSGETYLFTDNELFGFVKERRRPNRRGGGAKRLLLPELEPGDYVVHIDHGVARFAGTVTMEVSGAKREYLQLEYAGEDKLYVPTDQVDRVSRYIGGEGEAPTLNRLGTQEWARSKERAKEAAQEVAAELIELYAARQIVPGYAYSRDTLWQQELEGSFPYVETPDQASALSDVKDDMEKPRPMDRLILGDVGYGKTEVALRAAFKAVMDGKQVAVLVPTTVLAQQHYSTFRARLAAFPLKIEVISRFRTDKEQNAILKALEKGEIDIIIGTHRLLQPDVRFKKLGMLIIDEEQRFGVMHKEFLKRMRQEVDVLTLSATPIPRTLHLSLVGVRDMSVIETPPNERLPIKTFVAGYDDHLVREAILREKERNGQVFFVHNRVQSIYFIAERLKKLIPEASLIIGHGQMPEGELEAAMAQFAAGEVDVLVCTTIIESGLDVPNANTLIVNHADKFGLTQLYQLRGRVGRGANLAYAYFLYEKGKRLTGDAEKRLRTIFEASELGAGYGIAMKDLEIRGAGSLLGTRQSGHISAIGFNLYTQMLSEAVEEQKARRSGKEVELLKSSKIPPPTIDLPLTAFIPESYIPEESIRLGLYQRLAAIKDEKELGDFERELVDRFGPTPVEAQNLSYIIRMRLMGLKAGIKAIGMESGLIAITFLPGIVPDIKKISPLKDGLRASTNKVWVDYLRLGSRWRDLLEETVWRLGK</sequence>
<dbReference type="EC" id="3.6.4.-" evidence="13"/>
<evidence type="ECO:0000313" key="17">
    <source>
        <dbReference type="Proteomes" id="UP000235653"/>
    </source>
</evidence>
<dbReference type="GO" id="GO:0003684">
    <property type="term" value="F:damaged DNA binding"/>
    <property type="evidence" value="ECO:0007669"/>
    <property type="project" value="InterPro"/>
</dbReference>
<dbReference type="SMART" id="SM00487">
    <property type="entry name" value="DEXDc"/>
    <property type="match status" value="1"/>
</dbReference>
<keyword evidence="6" id="KW-0347">Helicase</keyword>
<dbReference type="Pfam" id="PF00270">
    <property type="entry name" value="DEAD"/>
    <property type="match status" value="1"/>
</dbReference>
<dbReference type="GO" id="GO:0005737">
    <property type="term" value="C:cytoplasm"/>
    <property type="evidence" value="ECO:0007669"/>
    <property type="project" value="UniProtKB-SubCell"/>
</dbReference>
<dbReference type="Pfam" id="PF17757">
    <property type="entry name" value="UvrB_inter"/>
    <property type="match status" value="1"/>
</dbReference>
<organism evidence="16 17">
    <name type="scientific">Dehalogenimonas etheniformans</name>
    <dbReference type="NCBI Taxonomy" id="1536648"/>
    <lineage>
        <taxon>Bacteria</taxon>
        <taxon>Bacillati</taxon>
        <taxon>Chloroflexota</taxon>
        <taxon>Dehalococcoidia</taxon>
        <taxon>Dehalococcoidales</taxon>
        <taxon>Dehalococcoidaceae</taxon>
        <taxon>Dehalogenimonas</taxon>
    </lineage>
</organism>
<reference evidence="16 17" key="1">
    <citation type="journal article" date="2017" name="ISME J.">
        <title>Grape pomace compost harbors organohalide-respiring Dehalogenimonas species with novel reductive dehalogenase genes.</title>
        <authorList>
            <person name="Yang Y."/>
            <person name="Higgins S.A."/>
            <person name="Yan J."/>
            <person name="Simsir B."/>
            <person name="Chourey K."/>
            <person name="Iyer R."/>
            <person name="Hettich R.L."/>
            <person name="Baldwin B."/>
            <person name="Ogles D.M."/>
            <person name="Loffler F.E."/>
        </authorList>
    </citation>
    <scope>NUCLEOTIDE SEQUENCE [LARGE SCALE GENOMIC DNA]</scope>
    <source>
        <strain evidence="16 17">GP</strain>
    </source>
</reference>
<dbReference type="GO" id="GO:0003678">
    <property type="term" value="F:DNA helicase activity"/>
    <property type="evidence" value="ECO:0007669"/>
    <property type="project" value="TreeGrafter"/>
</dbReference>
<dbReference type="InterPro" id="IPR037235">
    <property type="entry name" value="TRCF-like_C_D7"/>
</dbReference>
<dbReference type="EMBL" id="JQAN02000006">
    <property type="protein sequence ID" value="PPD58561.1"/>
    <property type="molecule type" value="Genomic_DNA"/>
</dbReference>
<comment type="similarity">
    <text evidence="11 13">In the C-terminal section; belongs to the helicase family. RecG subfamily.</text>
</comment>
<dbReference type="OrthoDB" id="9804325at2"/>
<evidence type="ECO:0000256" key="2">
    <source>
        <dbReference type="ARBA" id="ARBA00022490"/>
    </source>
</evidence>
<dbReference type="SMART" id="SM00490">
    <property type="entry name" value="HELICc"/>
    <property type="match status" value="1"/>
</dbReference>
<keyword evidence="5 13" id="KW-0378">Hydrolase</keyword>
<dbReference type="Gene3D" id="3.40.50.300">
    <property type="entry name" value="P-loop containing nucleotide triphosphate hydrolases"/>
    <property type="match status" value="2"/>
</dbReference>
<evidence type="ECO:0000256" key="1">
    <source>
        <dbReference type="ARBA" id="ARBA00004496"/>
    </source>
</evidence>
<dbReference type="SUPFAM" id="SSF141259">
    <property type="entry name" value="CarD-like"/>
    <property type="match status" value="1"/>
</dbReference>
<dbReference type="Gene3D" id="3.90.1150.50">
    <property type="entry name" value="Transcription-repair-coupling factor, D7 domain"/>
    <property type="match status" value="1"/>
</dbReference>
<dbReference type="HAMAP" id="MF_00969">
    <property type="entry name" value="TRCF"/>
    <property type="match status" value="1"/>
</dbReference>
<dbReference type="InterPro" id="IPR001650">
    <property type="entry name" value="Helicase_C-like"/>
</dbReference>
<dbReference type="GO" id="GO:0016787">
    <property type="term" value="F:hydrolase activity"/>
    <property type="evidence" value="ECO:0007669"/>
    <property type="project" value="UniProtKB-KW"/>
</dbReference>
<evidence type="ECO:0000256" key="13">
    <source>
        <dbReference type="HAMAP-Rule" id="MF_00969"/>
    </source>
</evidence>
<evidence type="ECO:0000259" key="14">
    <source>
        <dbReference type="PROSITE" id="PS51192"/>
    </source>
</evidence>
<dbReference type="NCBIfam" id="TIGR00580">
    <property type="entry name" value="mfd"/>
    <property type="match status" value="1"/>
</dbReference>
<keyword evidence="9 13" id="KW-0234">DNA repair</keyword>
<evidence type="ECO:0000256" key="9">
    <source>
        <dbReference type="ARBA" id="ARBA00023204"/>
    </source>
</evidence>
<keyword evidence="7 13" id="KW-0067">ATP-binding</keyword>
<comment type="caution">
    <text evidence="16">The sequence shown here is derived from an EMBL/GenBank/DDBJ whole genome shotgun (WGS) entry which is preliminary data.</text>
</comment>
<dbReference type="InterPro" id="IPR027417">
    <property type="entry name" value="P-loop_NTPase"/>
</dbReference>
<dbReference type="Pfam" id="PF03461">
    <property type="entry name" value="TRCF"/>
    <property type="match status" value="1"/>
</dbReference>
<dbReference type="Gene3D" id="3.40.50.11180">
    <property type="match status" value="1"/>
</dbReference>
<keyword evidence="3 13" id="KW-0547">Nucleotide-binding</keyword>